<gene>
    <name evidence="5" type="ORF">BCF55_0712</name>
</gene>
<sequence length="270" mass="32192">MSIYNKEKKEYFRQSIESLLKQEYPFDEIVLVIDGPLPKDLYEEIETQKSLLKDKLVLVKNKENLGLAKSLNIGIRYCKNEYIARMDTDDISLPYRFRIQLDFLKKNPGYSLVGAWYDIYDENMKNYISTRKVPETFEEIKKFAKKRTPINHPTIMFKKSDILKIGGYPENVGRFEDWGLALKLIKNNMLIYNIPISVLHFRSSIEQMLRRGGIPYLIEEMSVLYKFKEAGFFSNLDFYRNILVRTPIRVLPKSIRYEIYKRFIWKNDIF</sequence>
<dbReference type="Gene3D" id="3.90.550.10">
    <property type="entry name" value="Spore Coat Polysaccharide Biosynthesis Protein SpsA, Chain A"/>
    <property type="match status" value="1"/>
</dbReference>
<reference evidence="5 6" key="1">
    <citation type="submission" date="2018-10" db="EMBL/GenBank/DDBJ databases">
        <title>Genomic Encyclopedia of Archaeal and Bacterial Type Strains, Phase II (KMG-II): from individual species to whole genera.</title>
        <authorList>
            <person name="Goeker M."/>
        </authorList>
    </citation>
    <scope>NUCLEOTIDE SEQUENCE [LARGE SCALE GENOMIC DNA]</scope>
    <source>
        <strain evidence="5 6">DSM 16510</strain>
    </source>
</reference>
<evidence type="ECO:0000259" key="4">
    <source>
        <dbReference type="Pfam" id="PF00535"/>
    </source>
</evidence>
<dbReference type="SUPFAM" id="SSF53448">
    <property type="entry name" value="Nucleotide-diphospho-sugar transferases"/>
    <property type="match status" value="1"/>
</dbReference>
<dbReference type="PANTHER" id="PTHR43685:SF5">
    <property type="entry name" value="GLYCOSYLTRANSFERASE EPSE-RELATED"/>
    <property type="match status" value="1"/>
</dbReference>
<dbReference type="PANTHER" id="PTHR43685">
    <property type="entry name" value="GLYCOSYLTRANSFERASE"/>
    <property type="match status" value="1"/>
</dbReference>
<name>A0A497XQL9_9AQUI</name>
<comment type="similarity">
    <text evidence="1">Belongs to the glycosyltransferase 2 family.</text>
</comment>
<proteinExistence type="inferred from homology"/>
<evidence type="ECO:0000313" key="6">
    <source>
        <dbReference type="Proteomes" id="UP000267841"/>
    </source>
</evidence>
<dbReference type="Pfam" id="PF00535">
    <property type="entry name" value="Glycos_transf_2"/>
    <property type="match status" value="1"/>
</dbReference>
<evidence type="ECO:0000256" key="1">
    <source>
        <dbReference type="ARBA" id="ARBA00006739"/>
    </source>
</evidence>
<comment type="caution">
    <text evidence="5">The sequence shown here is derived from an EMBL/GenBank/DDBJ whole genome shotgun (WGS) entry which is preliminary data.</text>
</comment>
<organism evidence="5 6">
    <name type="scientific">Hydrogenivirga caldilitoris</name>
    <dbReference type="NCBI Taxonomy" id="246264"/>
    <lineage>
        <taxon>Bacteria</taxon>
        <taxon>Pseudomonadati</taxon>
        <taxon>Aquificota</taxon>
        <taxon>Aquificia</taxon>
        <taxon>Aquificales</taxon>
        <taxon>Aquificaceae</taxon>
        <taxon>Hydrogenivirga</taxon>
    </lineage>
</organism>
<keyword evidence="3 5" id="KW-0808">Transferase</keyword>
<dbReference type="Proteomes" id="UP000267841">
    <property type="component" value="Unassembled WGS sequence"/>
</dbReference>
<feature type="domain" description="Glycosyltransferase 2-like" evidence="4">
    <location>
        <begin position="2"/>
        <end position="156"/>
    </location>
</feature>
<dbReference type="InterPro" id="IPR029044">
    <property type="entry name" value="Nucleotide-diphossugar_trans"/>
</dbReference>
<dbReference type="InterPro" id="IPR001173">
    <property type="entry name" value="Glyco_trans_2-like"/>
</dbReference>
<dbReference type="AlphaFoldDB" id="A0A497XQL9"/>
<dbReference type="GO" id="GO:0016757">
    <property type="term" value="F:glycosyltransferase activity"/>
    <property type="evidence" value="ECO:0007669"/>
    <property type="project" value="UniProtKB-KW"/>
</dbReference>
<accession>A0A497XQL9</accession>
<evidence type="ECO:0000256" key="2">
    <source>
        <dbReference type="ARBA" id="ARBA00022676"/>
    </source>
</evidence>
<dbReference type="InterPro" id="IPR050834">
    <property type="entry name" value="Glycosyltransf_2"/>
</dbReference>
<dbReference type="EMBL" id="RCCJ01000001">
    <property type="protein sequence ID" value="RLJ70439.1"/>
    <property type="molecule type" value="Genomic_DNA"/>
</dbReference>
<evidence type="ECO:0000313" key="5">
    <source>
        <dbReference type="EMBL" id="RLJ70439.1"/>
    </source>
</evidence>
<evidence type="ECO:0000256" key="3">
    <source>
        <dbReference type="ARBA" id="ARBA00022679"/>
    </source>
</evidence>
<protein>
    <submittedName>
        <fullName evidence="5">Glycosyl transferase family 2</fullName>
    </submittedName>
</protein>
<keyword evidence="6" id="KW-1185">Reference proteome</keyword>
<keyword evidence="2" id="KW-0328">Glycosyltransferase</keyword>